<feature type="non-terminal residue" evidence="1">
    <location>
        <position position="1"/>
    </location>
</feature>
<reference evidence="1" key="1">
    <citation type="journal article" date="2013" name="Environ. Microbiol.">
        <title>Microbiota from the distal guts of lean and obese adolescents exhibit partial functional redundancy besides clear differences in community structure.</title>
        <authorList>
            <person name="Ferrer M."/>
            <person name="Ruiz A."/>
            <person name="Lanza F."/>
            <person name="Haange S.B."/>
            <person name="Oberbach A."/>
            <person name="Till H."/>
            <person name="Bargiela R."/>
            <person name="Campoy C."/>
            <person name="Segura M.T."/>
            <person name="Richter M."/>
            <person name="von Bergen M."/>
            <person name="Seifert J."/>
            <person name="Suarez A."/>
        </authorList>
    </citation>
    <scope>NUCLEOTIDE SEQUENCE</scope>
</reference>
<comment type="caution">
    <text evidence="1">The sequence shown here is derived from an EMBL/GenBank/DDBJ whole genome shotgun (WGS) entry which is preliminary data.</text>
</comment>
<name>K1SBH7_9ZZZZ</name>
<sequence>QHRVQFQAALNWLGGDVKNKGITWLNTGKGEAVFAYPSSLPEAPLPYVQFFGHPDRSETFKEISGSLLAAFNGIPPKDRPESVQVFVLRKIDKGRTKILYSESALADALMHAAENWEMACNDLPGFAAMKPSTPFPVDVAAIVNQVWRQNGESSTVSAMHPYEGIGLFLHRAQHRLLLHELHILVQHGMPLFIHAGPCCTVEESDSRV</sequence>
<accession>K1SBH7</accession>
<organism evidence="1">
    <name type="scientific">human gut metagenome</name>
    <dbReference type="NCBI Taxonomy" id="408170"/>
    <lineage>
        <taxon>unclassified sequences</taxon>
        <taxon>metagenomes</taxon>
        <taxon>organismal metagenomes</taxon>
    </lineage>
</organism>
<dbReference type="AlphaFoldDB" id="K1SBH7"/>
<protein>
    <submittedName>
        <fullName evidence="1">Uncharacterized protein</fullName>
    </submittedName>
</protein>
<evidence type="ECO:0000313" key="1">
    <source>
        <dbReference type="EMBL" id="EKC51055.1"/>
    </source>
</evidence>
<proteinExistence type="predicted"/>
<feature type="non-terminal residue" evidence="1">
    <location>
        <position position="208"/>
    </location>
</feature>
<gene>
    <name evidence="1" type="ORF">LEA_17595</name>
</gene>
<dbReference type="EMBL" id="AJWY01012046">
    <property type="protein sequence ID" value="EKC51055.1"/>
    <property type="molecule type" value="Genomic_DNA"/>
</dbReference>